<accession>A0ABV7CLC0</accession>
<keyword evidence="2" id="KW-1185">Reference proteome</keyword>
<dbReference type="Proteomes" id="UP001595453">
    <property type="component" value="Unassembled WGS sequence"/>
</dbReference>
<dbReference type="EMBL" id="JBHRSD010000018">
    <property type="protein sequence ID" value="MFC3033251.1"/>
    <property type="molecule type" value="Genomic_DNA"/>
</dbReference>
<organism evidence="1 2">
    <name type="scientific">Pseudoalteromonas fenneropenaei</name>
    <dbReference type="NCBI Taxonomy" id="1737459"/>
    <lineage>
        <taxon>Bacteria</taxon>
        <taxon>Pseudomonadati</taxon>
        <taxon>Pseudomonadota</taxon>
        <taxon>Gammaproteobacteria</taxon>
        <taxon>Alteromonadales</taxon>
        <taxon>Pseudoalteromonadaceae</taxon>
        <taxon>Pseudoalteromonas</taxon>
    </lineage>
</organism>
<proteinExistence type="predicted"/>
<evidence type="ECO:0000313" key="1">
    <source>
        <dbReference type="EMBL" id="MFC3033251.1"/>
    </source>
</evidence>
<protein>
    <recommendedName>
        <fullName evidence="3">Orphan protein</fullName>
    </recommendedName>
</protein>
<reference evidence="2" key="1">
    <citation type="journal article" date="2019" name="Int. J. Syst. Evol. Microbiol.">
        <title>The Global Catalogue of Microorganisms (GCM) 10K type strain sequencing project: providing services to taxonomists for standard genome sequencing and annotation.</title>
        <authorList>
            <consortium name="The Broad Institute Genomics Platform"/>
            <consortium name="The Broad Institute Genome Sequencing Center for Infectious Disease"/>
            <person name="Wu L."/>
            <person name="Ma J."/>
        </authorList>
    </citation>
    <scope>NUCLEOTIDE SEQUENCE [LARGE SCALE GENOMIC DNA]</scope>
    <source>
        <strain evidence="2">KCTC 42730</strain>
    </source>
</reference>
<evidence type="ECO:0000313" key="2">
    <source>
        <dbReference type="Proteomes" id="UP001595453"/>
    </source>
</evidence>
<comment type="caution">
    <text evidence="1">The sequence shown here is derived from an EMBL/GenBank/DDBJ whole genome shotgun (WGS) entry which is preliminary data.</text>
</comment>
<gene>
    <name evidence="1" type="ORF">ACFOEE_12040</name>
</gene>
<name>A0ABV7CLC0_9GAMM</name>
<dbReference type="RefSeq" id="WP_377124547.1">
    <property type="nucleotide sequence ID" value="NZ_JBHRSD010000018.1"/>
</dbReference>
<evidence type="ECO:0008006" key="3">
    <source>
        <dbReference type="Google" id="ProtNLM"/>
    </source>
</evidence>
<sequence length="56" mass="6092">MNKPVLNKKSLKVLNHSKQLPMMVTHHINGGTLSNQVQNQATVSTISKPTGLPESN</sequence>